<keyword evidence="1 3" id="KW-0378">Hydrolase</keyword>
<dbReference type="InterPro" id="IPR029058">
    <property type="entry name" value="AB_hydrolase_fold"/>
</dbReference>
<evidence type="ECO:0000313" key="3">
    <source>
        <dbReference type="EMBL" id="MFD2418824.1"/>
    </source>
</evidence>
<reference evidence="4" key="1">
    <citation type="journal article" date="2019" name="Int. J. Syst. Evol. Microbiol.">
        <title>The Global Catalogue of Microorganisms (GCM) 10K type strain sequencing project: providing services to taxonomists for standard genome sequencing and annotation.</title>
        <authorList>
            <consortium name="The Broad Institute Genomics Platform"/>
            <consortium name="The Broad Institute Genome Sequencing Center for Infectious Disease"/>
            <person name="Wu L."/>
            <person name="Ma J."/>
        </authorList>
    </citation>
    <scope>NUCLEOTIDE SEQUENCE [LARGE SCALE GENOMIC DNA]</scope>
    <source>
        <strain evidence="4">CGMCC 4.7645</strain>
    </source>
</reference>
<accession>A0ABW5FUV6</accession>
<dbReference type="Gene3D" id="3.40.50.1820">
    <property type="entry name" value="alpha/beta hydrolase"/>
    <property type="match status" value="1"/>
</dbReference>
<dbReference type="GO" id="GO:0016787">
    <property type="term" value="F:hydrolase activity"/>
    <property type="evidence" value="ECO:0007669"/>
    <property type="project" value="UniProtKB-KW"/>
</dbReference>
<sequence>MTSLHAKALIAAMRITRRKNTFADVDKLRASFEKRQRPEDAAPPARVHRRVAVECDEIHGRPVYTLRPRTGGGSRHVLYLHGGAYVHQIQRDHWSFLTRLVERTGCTATAPVYPLAPAHHYDDTIAMVQAAYKETLGRTEPHDQILMGDSAGGGLSLVLARSLRKEGRPQPKEIVLLSPWLDITMSDEAQPELDRRDPYLAIAGLREAGALYAGSLDPRDPAVSPLYGDLQGLGRLSTFIGTRDVLLTDARRLRTRAEAEGVPLEYHEYEGMFHAWMIANIPEAHQASEQIARLVLR</sequence>
<dbReference type="EMBL" id="JBHUKR010000009">
    <property type="protein sequence ID" value="MFD2418824.1"/>
    <property type="molecule type" value="Genomic_DNA"/>
</dbReference>
<dbReference type="Proteomes" id="UP001597417">
    <property type="component" value="Unassembled WGS sequence"/>
</dbReference>
<dbReference type="InterPro" id="IPR050300">
    <property type="entry name" value="GDXG_lipolytic_enzyme"/>
</dbReference>
<dbReference type="PANTHER" id="PTHR48081">
    <property type="entry name" value="AB HYDROLASE SUPERFAMILY PROTEIN C4A8.06C"/>
    <property type="match status" value="1"/>
</dbReference>
<dbReference type="InterPro" id="IPR013094">
    <property type="entry name" value="AB_hydrolase_3"/>
</dbReference>
<dbReference type="RefSeq" id="WP_378266827.1">
    <property type="nucleotide sequence ID" value="NZ_JBHUKR010000009.1"/>
</dbReference>
<gene>
    <name evidence="3" type="ORF">ACFSXZ_21070</name>
</gene>
<dbReference type="PANTHER" id="PTHR48081:SF8">
    <property type="entry name" value="ALPHA_BETA HYDROLASE FOLD-3 DOMAIN-CONTAINING PROTEIN-RELATED"/>
    <property type="match status" value="1"/>
</dbReference>
<proteinExistence type="predicted"/>
<protein>
    <submittedName>
        <fullName evidence="3">Alpha/beta hydrolase</fullName>
    </submittedName>
</protein>
<name>A0ABW5FUV6_9PSEU</name>
<evidence type="ECO:0000313" key="4">
    <source>
        <dbReference type="Proteomes" id="UP001597417"/>
    </source>
</evidence>
<dbReference type="SUPFAM" id="SSF53474">
    <property type="entry name" value="alpha/beta-Hydrolases"/>
    <property type="match status" value="1"/>
</dbReference>
<comment type="caution">
    <text evidence="3">The sequence shown here is derived from an EMBL/GenBank/DDBJ whole genome shotgun (WGS) entry which is preliminary data.</text>
</comment>
<evidence type="ECO:0000256" key="1">
    <source>
        <dbReference type="ARBA" id="ARBA00022801"/>
    </source>
</evidence>
<organism evidence="3 4">
    <name type="scientific">Amycolatopsis pigmentata</name>
    <dbReference type="NCBI Taxonomy" id="450801"/>
    <lineage>
        <taxon>Bacteria</taxon>
        <taxon>Bacillati</taxon>
        <taxon>Actinomycetota</taxon>
        <taxon>Actinomycetes</taxon>
        <taxon>Pseudonocardiales</taxon>
        <taxon>Pseudonocardiaceae</taxon>
        <taxon>Amycolatopsis</taxon>
    </lineage>
</organism>
<dbReference type="Pfam" id="PF07859">
    <property type="entry name" value="Abhydrolase_3"/>
    <property type="match status" value="1"/>
</dbReference>
<keyword evidence="4" id="KW-1185">Reference proteome</keyword>
<evidence type="ECO:0000259" key="2">
    <source>
        <dbReference type="Pfam" id="PF07859"/>
    </source>
</evidence>
<feature type="domain" description="Alpha/beta hydrolase fold-3" evidence="2">
    <location>
        <begin position="77"/>
        <end position="277"/>
    </location>
</feature>